<keyword evidence="11 12" id="KW-0324">Glycolysis</keyword>
<dbReference type="PANTHER" id="PTHR11406">
    <property type="entry name" value="PHOSPHOGLYCERATE KINASE"/>
    <property type="match status" value="1"/>
</dbReference>
<dbReference type="GO" id="GO:0005524">
    <property type="term" value="F:ATP binding"/>
    <property type="evidence" value="ECO:0007669"/>
    <property type="project" value="UniProtKB-KW"/>
</dbReference>
<comment type="pathway">
    <text evidence="2 12">Carbohydrate degradation; glycolysis; pyruvate from D-glyceraldehyde 3-phosphate: step 2/5.</text>
</comment>
<feature type="binding site" evidence="12 14">
    <location>
        <position position="324"/>
    </location>
    <ligand>
        <name>ATP</name>
        <dbReference type="ChEBI" id="CHEBI:30616"/>
    </ligand>
</feature>
<evidence type="ECO:0000256" key="5">
    <source>
        <dbReference type="ARBA" id="ARBA00013061"/>
    </source>
</evidence>
<evidence type="ECO:0000256" key="6">
    <source>
        <dbReference type="ARBA" id="ARBA00016471"/>
    </source>
</evidence>
<dbReference type="HAMAP" id="MF_00145">
    <property type="entry name" value="Phosphoglyc_kinase"/>
    <property type="match status" value="1"/>
</dbReference>
<feature type="binding site" evidence="12 13">
    <location>
        <begin position="58"/>
        <end position="61"/>
    </location>
    <ligand>
        <name>substrate</name>
    </ligand>
</feature>
<dbReference type="CDD" id="cd00318">
    <property type="entry name" value="Phosphoglycerate_kinase"/>
    <property type="match status" value="1"/>
</dbReference>
<keyword evidence="12" id="KW-0963">Cytoplasm</keyword>
<dbReference type="AlphaFoldDB" id="A0A221UUG6"/>
<dbReference type="RefSeq" id="WP_093977794.1">
    <property type="nucleotide sequence ID" value="NZ_CP022515.1"/>
</dbReference>
<keyword evidence="7 12" id="KW-0808">Transferase</keyword>
<evidence type="ECO:0000256" key="15">
    <source>
        <dbReference type="RuleBase" id="RU000532"/>
    </source>
</evidence>
<dbReference type="FunFam" id="3.40.50.1260:FF:000003">
    <property type="entry name" value="Phosphoglycerate kinase"/>
    <property type="match status" value="1"/>
</dbReference>
<sequence>MKTINDFNFKGKKALIRVDFNVPLDADFNVTDDNRIEAAKPTIIKVLEDGGSAVLMSHLGRPDGKVNPDLSLKHICSKVSEVLGVKVKFSTDSIGPVAEKAVAELKSGEVLLLENLRFHSEEEKGDKNFAEQLSKLGDVYVNDAFGTAHRAHASTTIVAQFFPEKKCFGFLLAKEIEAIEKVMRTGEKPVTAILGGAKVSSKITIIENILDKVDHLIIGGGMTYTFVKAKGGKVGDSICEDDKMELALEILEQAKKKGVEVHIPVDVLAADDFNNNANTKIVNSNEIPEGWQGLDAGPKTLEIFKEVILKSKTILWNGPIGVFEMESFAKGTIALGNYIDEATKNGAFSLVGGGDSVAAVKQFGFENKVSYVSTGGGAMLESLEGKTLPGIAAILA</sequence>
<evidence type="ECO:0000256" key="4">
    <source>
        <dbReference type="ARBA" id="ARBA00011245"/>
    </source>
</evidence>
<feature type="binding site" evidence="13">
    <location>
        <position position="117"/>
    </location>
    <ligand>
        <name>(2R)-3-phosphoglycerate</name>
        <dbReference type="ChEBI" id="CHEBI:58272"/>
    </ligand>
</feature>
<feature type="binding site" evidence="12">
    <location>
        <position position="117"/>
    </location>
    <ligand>
        <name>substrate</name>
    </ligand>
</feature>
<dbReference type="Proteomes" id="UP000204551">
    <property type="component" value="Chromosome"/>
</dbReference>
<dbReference type="FunFam" id="3.40.50.1260:FF:000006">
    <property type="entry name" value="Phosphoglycerate kinase"/>
    <property type="match status" value="1"/>
</dbReference>
<protein>
    <recommendedName>
        <fullName evidence="6 12">Phosphoglycerate kinase</fullName>
        <ecNumber evidence="5 12">2.7.2.3</ecNumber>
    </recommendedName>
</protein>
<comment type="subunit">
    <text evidence="4 12">Monomer.</text>
</comment>
<evidence type="ECO:0000256" key="8">
    <source>
        <dbReference type="ARBA" id="ARBA00022741"/>
    </source>
</evidence>
<feature type="binding site" evidence="12">
    <location>
        <position position="293"/>
    </location>
    <ligand>
        <name>ATP</name>
        <dbReference type="ChEBI" id="CHEBI:30616"/>
    </ligand>
</feature>
<evidence type="ECO:0000256" key="2">
    <source>
        <dbReference type="ARBA" id="ARBA00004838"/>
    </source>
</evidence>
<evidence type="ECO:0000313" key="16">
    <source>
        <dbReference type="EMBL" id="ASO04900.1"/>
    </source>
</evidence>
<evidence type="ECO:0000256" key="11">
    <source>
        <dbReference type="ARBA" id="ARBA00023152"/>
    </source>
</evidence>
<dbReference type="InterPro" id="IPR036043">
    <property type="entry name" value="Phosphoglycerate_kinase_sf"/>
</dbReference>
<keyword evidence="10 12" id="KW-0067">ATP-binding</keyword>
<evidence type="ECO:0000256" key="10">
    <source>
        <dbReference type="ARBA" id="ARBA00022840"/>
    </source>
</evidence>
<dbReference type="UniPathway" id="UPA00109">
    <property type="reaction ID" value="UER00185"/>
</dbReference>
<evidence type="ECO:0000256" key="1">
    <source>
        <dbReference type="ARBA" id="ARBA00000642"/>
    </source>
</evidence>
<dbReference type="PIRSF" id="PIRSF000724">
    <property type="entry name" value="Pgk"/>
    <property type="match status" value="1"/>
</dbReference>
<dbReference type="Pfam" id="PF00162">
    <property type="entry name" value="PGK"/>
    <property type="match status" value="1"/>
</dbReference>
<dbReference type="EC" id="2.7.2.3" evidence="5 12"/>
<dbReference type="PRINTS" id="PR00477">
    <property type="entry name" value="PHGLYCKINASE"/>
</dbReference>
<feature type="binding site" evidence="12 14">
    <location>
        <begin position="353"/>
        <end position="356"/>
    </location>
    <ligand>
        <name>ATP</name>
        <dbReference type="ChEBI" id="CHEBI:30616"/>
    </ligand>
</feature>
<feature type="binding site" evidence="12 13">
    <location>
        <begin position="19"/>
        <end position="21"/>
    </location>
    <ligand>
        <name>substrate</name>
    </ligand>
</feature>
<feature type="binding site" evidence="13">
    <location>
        <position position="35"/>
    </location>
    <ligand>
        <name>(2R)-3-phosphoglycerate</name>
        <dbReference type="ChEBI" id="CHEBI:58272"/>
    </ligand>
</feature>
<dbReference type="eggNOG" id="COG0126">
    <property type="taxonomic scope" value="Bacteria"/>
</dbReference>
<evidence type="ECO:0000256" key="9">
    <source>
        <dbReference type="ARBA" id="ARBA00022777"/>
    </source>
</evidence>
<dbReference type="SUPFAM" id="SSF53748">
    <property type="entry name" value="Phosphoglycerate kinase"/>
    <property type="match status" value="1"/>
</dbReference>
<organism evidence="16 17">
    <name type="scientific">Arenibacter algicola</name>
    <dbReference type="NCBI Taxonomy" id="616991"/>
    <lineage>
        <taxon>Bacteria</taxon>
        <taxon>Pseudomonadati</taxon>
        <taxon>Bacteroidota</taxon>
        <taxon>Flavobacteriia</taxon>
        <taxon>Flavobacteriales</taxon>
        <taxon>Flavobacteriaceae</taxon>
        <taxon>Arenibacter</taxon>
    </lineage>
</organism>
<evidence type="ECO:0000256" key="13">
    <source>
        <dbReference type="PIRSR" id="PIRSR000724-1"/>
    </source>
</evidence>
<keyword evidence="8 12" id="KW-0547">Nucleotide-binding</keyword>
<evidence type="ECO:0000256" key="7">
    <source>
        <dbReference type="ARBA" id="ARBA00022679"/>
    </source>
</evidence>
<dbReference type="InterPro" id="IPR001576">
    <property type="entry name" value="Phosphoglycerate_kinase"/>
</dbReference>
<dbReference type="STRING" id="616991.GCA_000733925_04582"/>
<dbReference type="GO" id="GO:0006094">
    <property type="term" value="P:gluconeogenesis"/>
    <property type="evidence" value="ECO:0007669"/>
    <property type="project" value="TreeGrafter"/>
</dbReference>
<comment type="catalytic activity">
    <reaction evidence="1 12 15">
        <text>(2R)-3-phosphoglycerate + ATP = (2R)-3-phospho-glyceroyl phosphate + ADP</text>
        <dbReference type="Rhea" id="RHEA:14801"/>
        <dbReference type="ChEBI" id="CHEBI:30616"/>
        <dbReference type="ChEBI" id="CHEBI:57604"/>
        <dbReference type="ChEBI" id="CHEBI:58272"/>
        <dbReference type="ChEBI" id="CHEBI:456216"/>
        <dbReference type="EC" id="2.7.2.3"/>
    </reaction>
</comment>
<dbReference type="GO" id="GO:0005829">
    <property type="term" value="C:cytosol"/>
    <property type="evidence" value="ECO:0007669"/>
    <property type="project" value="TreeGrafter"/>
</dbReference>
<comment type="subcellular location">
    <subcellularLocation>
        <location evidence="12">Cytoplasm</location>
    </subcellularLocation>
</comment>
<comment type="similarity">
    <text evidence="3 12 15">Belongs to the phosphoglycerate kinase family.</text>
</comment>
<evidence type="ECO:0000313" key="17">
    <source>
        <dbReference type="Proteomes" id="UP000204551"/>
    </source>
</evidence>
<evidence type="ECO:0000256" key="12">
    <source>
        <dbReference type="HAMAP-Rule" id="MF_00145"/>
    </source>
</evidence>
<feature type="binding site" evidence="12 14">
    <location>
        <position position="202"/>
    </location>
    <ligand>
        <name>ATP</name>
        <dbReference type="ChEBI" id="CHEBI:30616"/>
    </ligand>
</feature>
<dbReference type="GO" id="GO:0006096">
    <property type="term" value="P:glycolytic process"/>
    <property type="evidence" value="ECO:0007669"/>
    <property type="project" value="UniProtKB-UniRule"/>
</dbReference>
<evidence type="ECO:0000256" key="3">
    <source>
        <dbReference type="ARBA" id="ARBA00008982"/>
    </source>
</evidence>
<dbReference type="EMBL" id="CP022515">
    <property type="protein sequence ID" value="ASO04900.1"/>
    <property type="molecule type" value="Genomic_DNA"/>
</dbReference>
<keyword evidence="9 12" id="KW-0418">Kinase</keyword>
<evidence type="ECO:0000256" key="14">
    <source>
        <dbReference type="PIRSR" id="PIRSR000724-2"/>
    </source>
</evidence>
<name>A0A221UUG6_9FLAO</name>
<feature type="binding site" evidence="12">
    <location>
        <position position="150"/>
    </location>
    <ligand>
        <name>substrate</name>
    </ligand>
</feature>
<dbReference type="InterPro" id="IPR015824">
    <property type="entry name" value="Phosphoglycerate_kinase_N"/>
</dbReference>
<feature type="binding site" evidence="12">
    <location>
        <position position="35"/>
    </location>
    <ligand>
        <name>substrate</name>
    </ligand>
</feature>
<dbReference type="GO" id="GO:0004618">
    <property type="term" value="F:phosphoglycerate kinase activity"/>
    <property type="evidence" value="ECO:0007669"/>
    <property type="project" value="UniProtKB-UniRule"/>
</dbReference>
<feature type="binding site" evidence="13">
    <location>
        <position position="150"/>
    </location>
    <ligand>
        <name>(2R)-3-phosphoglycerate</name>
        <dbReference type="ChEBI" id="CHEBI:58272"/>
    </ligand>
</feature>
<proteinExistence type="inferred from homology"/>
<dbReference type="PANTHER" id="PTHR11406:SF23">
    <property type="entry name" value="PHOSPHOGLYCERATE KINASE 1, CHLOROPLASTIC-RELATED"/>
    <property type="match status" value="1"/>
</dbReference>
<accession>A0A221UUG6</accession>
<dbReference type="Gene3D" id="3.40.50.1260">
    <property type="entry name" value="Phosphoglycerate kinase, N-terminal domain"/>
    <property type="match status" value="2"/>
</dbReference>
<reference evidence="16 17" key="1">
    <citation type="submission" date="2017-07" db="EMBL/GenBank/DDBJ databases">
        <title>Genome Sequence of Arenibacter algicola Strain SMS7 Isolated from a culture of the Diatom Skeletonema marinoi.</title>
        <authorList>
            <person name="Topel M."/>
            <person name="Pinder M.I.M."/>
            <person name="Johansson O.N."/>
            <person name="Kourtchenko O."/>
            <person name="Godhe A."/>
            <person name="Clarke A.K."/>
        </authorList>
    </citation>
    <scope>NUCLEOTIDE SEQUENCE [LARGE SCALE GENOMIC DNA]</scope>
    <source>
        <strain evidence="16 17">SMS7</strain>
    </source>
</reference>
<gene>
    <name evidence="12 16" type="primary">pgk</name>
    <name evidence="16" type="ORF">AREALGSMS7_01430</name>
</gene>
<dbReference type="GO" id="GO:0043531">
    <property type="term" value="F:ADP binding"/>
    <property type="evidence" value="ECO:0007669"/>
    <property type="project" value="TreeGrafter"/>
</dbReference>
<dbReference type="KEGG" id="aalg:AREALGSMS7_01430"/>